<keyword evidence="5" id="KW-0813">Transport</keyword>
<reference evidence="7" key="1">
    <citation type="submission" date="2015-06" db="EMBL/GenBank/DDBJ databases">
        <authorList>
            <person name="Bertelli C."/>
        </authorList>
    </citation>
    <scope>NUCLEOTIDE SEQUENCE [LARGE SCALE GENOMIC DNA]</scope>
    <source>
        <strain evidence="7">CRIB-30</strain>
    </source>
</reference>
<dbReference type="GO" id="GO:0009977">
    <property type="term" value="F:proton motive force dependent protein transmembrane transporter activity"/>
    <property type="evidence" value="ECO:0007669"/>
    <property type="project" value="TreeGrafter"/>
</dbReference>
<dbReference type="GO" id="GO:0033281">
    <property type="term" value="C:TAT protein transport complex"/>
    <property type="evidence" value="ECO:0007669"/>
    <property type="project" value="UniProtKB-UniRule"/>
</dbReference>
<dbReference type="NCBIfam" id="TIGR00945">
    <property type="entry name" value="tatC"/>
    <property type="match status" value="1"/>
</dbReference>
<evidence type="ECO:0000313" key="6">
    <source>
        <dbReference type="EMBL" id="CRX37504.1"/>
    </source>
</evidence>
<dbReference type="GO" id="GO:0065002">
    <property type="term" value="P:intracellular protein transmembrane transport"/>
    <property type="evidence" value="ECO:0007669"/>
    <property type="project" value="TreeGrafter"/>
</dbReference>
<feature type="transmembrane region" description="Helical" evidence="5">
    <location>
        <begin position="167"/>
        <end position="194"/>
    </location>
</feature>
<evidence type="ECO:0000256" key="1">
    <source>
        <dbReference type="ARBA" id="ARBA00004141"/>
    </source>
</evidence>
<dbReference type="GO" id="GO:0043953">
    <property type="term" value="P:protein transport by the Tat complex"/>
    <property type="evidence" value="ECO:0007669"/>
    <property type="project" value="UniProtKB-UniRule"/>
</dbReference>
<feature type="transmembrane region" description="Helical" evidence="5">
    <location>
        <begin position="214"/>
        <end position="239"/>
    </location>
</feature>
<keyword evidence="5" id="KW-0653">Protein transport</keyword>
<comment type="subcellular location">
    <subcellularLocation>
        <location evidence="5">Cell membrane</location>
        <topology evidence="5">Multi-pass membrane protein</topology>
    </subcellularLocation>
    <subcellularLocation>
        <location evidence="1">Membrane</location>
        <topology evidence="1">Multi-pass membrane protein</topology>
    </subcellularLocation>
</comment>
<sequence>MADEPLSASTLDSVAVHVRDLRKTVIATLVALLVGFILAMPLASPFIQLLKKPAEGSLAFEKTTRQRAINRGASAIYLPLPSGSIPLSFSQGVQETNEGYFIPPGGELLFEKQESLPSFILLGPIQGFSVLMKCALFLGACLSSPFWLMSLWNFISPGLMEHEKRVIIPFFTLSLLFFALGALFGYFCIIPPALSYLDTVGGEIGSNLWTLPLYLEFCLFILFGSGIAFEMFFLLALLIHFEVLSYETLASSRRAVIVACFILGALLTPPDVFTQFMLALPLWLLFEICVFYAFLKQKNQKII</sequence>
<protein>
    <recommendedName>
        <fullName evidence="5">Sec-independent protein translocase protein TatC</fullName>
    </recommendedName>
</protein>
<keyword evidence="4 5" id="KW-0472">Membrane</keyword>
<comment type="similarity">
    <text evidence="5">Belongs to the TatC family.</text>
</comment>
<dbReference type="RefSeq" id="WP_098037356.1">
    <property type="nucleotide sequence ID" value="NZ_CWGJ01000001.1"/>
</dbReference>
<dbReference type="InterPro" id="IPR002033">
    <property type="entry name" value="TatC"/>
</dbReference>
<feature type="transmembrane region" description="Helical" evidence="5">
    <location>
        <begin position="130"/>
        <end position="155"/>
    </location>
</feature>
<keyword evidence="7" id="KW-1185">Reference proteome</keyword>
<evidence type="ECO:0000256" key="2">
    <source>
        <dbReference type="ARBA" id="ARBA00022692"/>
    </source>
</evidence>
<evidence type="ECO:0000313" key="7">
    <source>
        <dbReference type="Proteomes" id="UP000220251"/>
    </source>
</evidence>
<keyword evidence="5" id="KW-1003">Cell membrane</keyword>
<dbReference type="AlphaFoldDB" id="A0A0H5DPS4"/>
<keyword evidence="5" id="KW-0811">Translocation</keyword>
<proteinExistence type="inferred from homology"/>
<dbReference type="EMBL" id="CWGJ01000001">
    <property type="protein sequence ID" value="CRX37504.1"/>
    <property type="molecule type" value="Genomic_DNA"/>
</dbReference>
<keyword evidence="2 5" id="KW-0812">Transmembrane</keyword>
<evidence type="ECO:0000256" key="3">
    <source>
        <dbReference type="ARBA" id="ARBA00022989"/>
    </source>
</evidence>
<dbReference type="Pfam" id="PF00902">
    <property type="entry name" value="TatC"/>
    <property type="match status" value="1"/>
</dbReference>
<evidence type="ECO:0000256" key="5">
    <source>
        <dbReference type="HAMAP-Rule" id="MF_00902"/>
    </source>
</evidence>
<organism evidence="6 7">
    <name type="scientific">Estrella lausannensis</name>
    <dbReference type="NCBI Taxonomy" id="483423"/>
    <lineage>
        <taxon>Bacteria</taxon>
        <taxon>Pseudomonadati</taxon>
        <taxon>Chlamydiota</taxon>
        <taxon>Chlamydiia</taxon>
        <taxon>Parachlamydiales</taxon>
        <taxon>Candidatus Criblamydiaceae</taxon>
        <taxon>Estrella</taxon>
    </lineage>
</organism>
<feature type="transmembrane region" description="Helical" evidence="5">
    <location>
        <begin position="251"/>
        <end position="267"/>
    </location>
</feature>
<keyword evidence="3 5" id="KW-1133">Transmembrane helix</keyword>
<dbReference type="PANTHER" id="PTHR30371">
    <property type="entry name" value="SEC-INDEPENDENT PROTEIN TRANSLOCASE PROTEIN TATC"/>
    <property type="match status" value="1"/>
</dbReference>
<accession>A0A0H5DPS4</accession>
<gene>
    <name evidence="5 6" type="primary">tatC</name>
    <name evidence="6" type="ORF">ELAC_0142</name>
</gene>
<comment type="function">
    <text evidence="5">Part of the twin-arginine translocation (Tat) system that transports large folded proteins containing a characteristic twin-arginine motif in their signal peptide across membranes.</text>
</comment>
<evidence type="ECO:0000256" key="4">
    <source>
        <dbReference type="ARBA" id="ARBA00023136"/>
    </source>
</evidence>
<name>A0A0H5DPS4_9BACT</name>
<dbReference type="HAMAP" id="MF_00902">
    <property type="entry name" value="TatC"/>
    <property type="match status" value="1"/>
</dbReference>
<feature type="transmembrane region" description="Helical" evidence="5">
    <location>
        <begin position="25"/>
        <end position="47"/>
    </location>
</feature>
<comment type="subunit">
    <text evidence="5">Forms a complex with TatA.</text>
</comment>
<feature type="transmembrane region" description="Helical" evidence="5">
    <location>
        <begin position="273"/>
        <end position="295"/>
    </location>
</feature>
<dbReference type="Proteomes" id="UP000220251">
    <property type="component" value="Unassembled WGS sequence"/>
</dbReference>
<dbReference type="PANTHER" id="PTHR30371:SF0">
    <property type="entry name" value="SEC-INDEPENDENT PROTEIN TRANSLOCASE PROTEIN TATC, CHLOROPLASTIC-RELATED"/>
    <property type="match status" value="1"/>
</dbReference>
<dbReference type="OrthoDB" id="9777044at2"/>